<accession>A0A1S8A8C6</accession>
<evidence type="ECO:0000313" key="3">
    <source>
        <dbReference type="Proteomes" id="UP000054516"/>
    </source>
</evidence>
<protein>
    <submittedName>
        <fullName evidence="2">Putative PA14 domain protein</fullName>
    </submittedName>
</protein>
<proteinExistence type="predicted"/>
<dbReference type="Proteomes" id="UP000054516">
    <property type="component" value="Unassembled WGS sequence"/>
</dbReference>
<dbReference type="OrthoDB" id="4811936at2759"/>
<keyword evidence="3" id="KW-1185">Reference proteome</keyword>
<dbReference type="AlphaFoldDB" id="A0A1S8A8C6"/>
<evidence type="ECO:0000313" key="2">
    <source>
        <dbReference type="EMBL" id="GAW26222.1"/>
    </source>
</evidence>
<dbReference type="STRING" id="77044.A0A1S8A8C6"/>
<organism evidence="2">
    <name type="scientific">Rosellinia necatrix</name>
    <name type="common">White root-rot fungus</name>
    <dbReference type="NCBI Taxonomy" id="77044"/>
    <lineage>
        <taxon>Eukaryota</taxon>
        <taxon>Fungi</taxon>
        <taxon>Dikarya</taxon>
        <taxon>Ascomycota</taxon>
        <taxon>Pezizomycotina</taxon>
        <taxon>Sordariomycetes</taxon>
        <taxon>Xylariomycetidae</taxon>
        <taxon>Xylariales</taxon>
        <taxon>Xylariaceae</taxon>
        <taxon>Rosellinia</taxon>
    </lineage>
</organism>
<dbReference type="Pfam" id="PF03538">
    <property type="entry name" value="VRP1"/>
    <property type="match status" value="1"/>
</dbReference>
<gene>
    <name evidence="2" type="ORF">SAMD00023353_2500030</name>
</gene>
<dbReference type="InterPro" id="IPR018003">
    <property type="entry name" value="Insecticidal_toxin/plasmid_vir"/>
</dbReference>
<dbReference type="EMBL" id="DF977470">
    <property type="protein sequence ID" value="GAW26222.1"/>
    <property type="molecule type" value="Genomic_DNA"/>
</dbReference>
<evidence type="ECO:0000256" key="1">
    <source>
        <dbReference type="ARBA" id="ARBA00023026"/>
    </source>
</evidence>
<sequence length="989" mass="109489">MPSPQDHTTEPKLGDSDVAIIKELLCDDDMHTSADSLAKVSTKLKETRSLKQTVEYANWLGDDKLLARLTFLERLCDHSQGKLALVYRIVMDNSVSPVSIRDVARHVHRLGLTRADAPASDDQKVLDGLRKRLFVSEPTALICGFVDGGIIPLAPDLREHVLAVLDYAIQISFDISKQPARVLLGDDQAFKSIPLNQQSEVKNMISAMIRLHLLVDDPDNIAVLLSHQHLSAYSISEVPQGNFLQIMKSSGVDAAAADAIWTRANAARLRTQEVVIEGLRGKHEIRFNGALQYKSQDSFDWPIKGPVDLSKLFPDLDQVVDCCDCCSLTSPAAYFVDLLYQLGKRAIDQSQPSDTLLDKLFSRRPDLGDLQLSCANTKVLIPYIDLVNEALESVVAKAEPKVTDPYNEDDDDDVDDDETYIPGQNTNHDVYKNYIQPLVFPLTTFPYNEAIDSIRTCFQGLGSSRNELLTIFRAPHRLVPKVSAGNPDILSIAEVIADRAASAEYLGLTADDYIAIVHESFQTKEYLDLIKGSKSNSSVESYRDLIGVKTPGEYWGYPNDQIMLSEAEGLTLLSGQFLPRAGVSFDETLNLLNTGYFNGQLAITSGSEGKEEFSGKVAEMRLRSYLIDAGKSSGLTATQCDDLQAFLRLWRKVGWPLEDLDAAVVMLRGNRPVGIDPEIIDGLAEIKRISAMTKLPVGDILPLWGDMDTNSTSSVYARIFLRQRVAREDDIFEPDKEGKYLPGGSAKISEHRQIIRSTLRLSDAELDAILRSAASWIGDSLTIRSISYIYRVSVFCQVLEVSPVQYIWVSSLLPLGFNIFQTPRVTRSVLEQFQQLKRLGWSIDSEVFAAGGIMDGTGEWAGFDINTAVRATADIVEGNSKGEPESVLLSLRDDTKPGAYTREQVAIVAAALLGTDIGGEVERFIEGMCIAYPGYRYYQREALTAIPHPQAPIQQQVIFKCLCTQKSLSGCATKSNWQRTITVEDGYYI</sequence>
<name>A0A1S8A8C6_ROSNE</name>
<reference evidence="2" key="1">
    <citation type="submission" date="2016-03" db="EMBL/GenBank/DDBJ databases">
        <title>Draft genome sequence of Rosellinia necatrix.</title>
        <authorList>
            <person name="Kanematsu S."/>
        </authorList>
    </citation>
    <scope>NUCLEOTIDE SEQUENCE [LARGE SCALE GENOMIC DNA]</scope>
    <source>
        <strain evidence="2">W97</strain>
    </source>
</reference>
<keyword evidence="1" id="KW-0843">Virulence</keyword>